<name>A0ABZ1GBL0_9ACTN</name>
<proteinExistence type="predicted"/>
<sequence>MADQDLVDVDPNDPGDGSIPVLRWKRAGTGARTAQAAAIAETGKRAVAMSVVRSLTSHWVSWALAVECRRPSSPGFW</sequence>
<evidence type="ECO:0000313" key="3">
    <source>
        <dbReference type="Proteomes" id="UP001330827"/>
    </source>
</evidence>
<reference evidence="2 3" key="1">
    <citation type="submission" date="2022-10" db="EMBL/GenBank/DDBJ databases">
        <title>The complete genomes of actinobacterial strains from the NBC collection.</title>
        <authorList>
            <person name="Joergensen T.S."/>
            <person name="Alvarez Arevalo M."/>
            <person name="Sterndorff E.B."/>
            <person name="Faurdal D."/>
            <person name="Vuksanovic O."/>
            <person name="Mourched A.-S."/>
            <person name="Charusanti P."/>
            <person name="Shaw S."/>
            <person name="Blin K."/>
            <person name="Weber T."/>
        </authorList>
    </citation>
    <scope>NUCLEOTIDE SEQUENCE [LARGE SCALE GENOMIC DNA]</scope>
    <source>
        <strain evidence="2 3">NBC 01769</strain>
    </source>
</reference>
<dbReference type="EMBL" id="CP109114">
    <property type="protein sequence ID" value="WSC17319.1"/>
    <property type="molecule type" value="Genomic_DNA"/>
</dbReference>
<keyword evidence="3" id="KW-1185">Reference proteome</keyword>
<organism evidence="2 3">
    <name type="scientific">Streptomyces brevispora</name>
    <dbReference type="NCBI Taxonomy" id="887462"/>
    <lineage>
        <taxon>Bacteria</taxon>
        <taxon>Bacillati</taxon>
        <taxon>Actinomycetota</taxon>
        <taxon>Actinomycetes</taxon>
        <taxon>Kitasatosporales</taxon>
        <taxon>Streptomycetaceae</taxon>
        <taxon>Streptomyces</taxon>
    </lineage>
</organism>
<accession>A0ABZ1GBL0</accession>
<feature type="compositionally biased region" description="Acidic residues" evidence="1">
    <location>
        <begin position="1"/>
        <end position="13"/>
    </location>
</feature>
<dbReference type="Proteomes" id="UP001330827">
    <property type="component" value="Chromosome"/>
</dbReference>
<evidence type="ECO:0000313" key="2">
    <source>
        <dbReference type="EMBL" id="WSC17319.1"/>
    </source>
</evidence>
<evidence type="ECO:0000256" key="1">
    <source>
        <dbReference type="SAM" id="MobiDB-lite"/>
    </source>
</evidence>
<gene>
    <name evidence="2" type="ORF">OIE64_33885</name>
</gene>
<protein>
    <submittedName>
        <fullName evidence="2">Uncharacterized protein</fullName>
    </submittedName>
</protein>
<feature type="region of interest" description="Disordered" evidence="1">
    <location>
        <begin position="1"/>
        <end position="21"/>
    </location>
</feature>
<dbReference type="RefSeq" id="WP_326596829.1">
    <property type="nucleotide sequence ID" value="NZ_CP109114.1"/>
</dbReference>